<feature type="transmembrane region" description="Helical" evidence="1">
    <location>
        <begin position="6"/>
        <end position="23"/>
    </location>
</feature>
<proteinExistence type="predicted"/>
<dbReference type="Proteomes" id="UP001429984">
    <property type="component" value="Unassembled WGS sequence"/>
</dbReference>
<feature type="transmembrane region" description="Helical" evidence="1">
    <location>
        <begin position="62"/>
        <end position="81"/>
    </location>
</feature>
<name>A0ABS0B823_9GAMM</name>
<evidence type="ECO:0000256" key="1">
    <source>
        <dbReference type="SAM" id="Phobius"/>
    </source>
</evidence>
<gene>
    <name evidence="2" type="ORF">IU514_13585</name>
</gene>
<keyword evidence="1" id="KW-0812">Transmembrane</keyword>
<keyword evidence="3" id="KW-1185">Reference proteome</keyword>
<accession>A0ABS0B823</accession>
<keyword evidence="1" id="KW-1133">Transmembrane helix</keyword>
<organism evidence="2 3">
    <name type="scientific">Lysobacter niastensis</name>
    <dbReference type="NCBI Taxonomy" id="380629"/>
    <lineage>
        <taxon>Bacteria</taxon>
        <taxon>Pseudomonadati</taxon>
        <taxon>Pseudomonadota</taxon>
        <taxon>Gammaproteobacteria</taxon>
        <taxon>Lysobacterales</taxon>
        <taxon>Lysobacteraceae</taxon>
        <taxon>Lysobacter</taxon>
    </lineage>
</organism>
<comment type="caution">
    <text evidence="2">The sequence shown here is derived from an EMBL/GenBank/DDBJ whole genome shotgun (WGS) entry which is preliminary data.</text>
</comment>
<sequence>MHIATSLYIVGLLVGFWIFAKLSKRTLTPGAMLATYLLFPMAALGPAILVRWNISEGTAVDGAFSLIYFVAFMSWLFVLGYRQEKRRK</sequence>
<keyword evidence="1" id="KW-0472">Membrane</keyword>
<evidence type="ECO:0000313" key="2">
    <source>
        <dbReference type="EMBL" id="MBF6025058.1"/>
    </source>
</evidence>
<feature type="transmembrane region" description="Helical" evidence="1">
    <location>
        <begin position="30"/>
        <end position="50"/>
    </location>
</feature>
<dbReference type="EMBL" id="JADLZT010000007">
    <property type="protein sequence ID" value="MBF6025058.1"/>
    <property type="molecule type" value="Genomic_DNA"/>
</dbReference>
<protein>
    <submittedName>
        <fullName evidence="2">Uncharacterized protein</fullName>
    </submittedName>
</protein>
<dbReference type="RefSeq" id="WP_194931669.1">
    <property type="nucleotide sequence ID" value="NZ_JADLZT010000007.1"/>
</dbReference>
<evidence type="ECO:0000313" key="3">
    <source>
        <dbReference type="Proteomes" id="UP001429984"/>
    </source>
</evidence>
<reference evidence="2 3" key="1">
    <citation type="submission" date="2020-11" db="EMBL/GenBank/DDBJ databases">
        <title>Draft Genome Sequence and Secondary Metabolite Biosynthetic Potential of the Lysobacter niastensis Type strain DSM 18481.</title>
        <authorList>
            <person name="Turrini P."/>
            <person name="Artuso I."/>
            <person name="Tescari M."/>
            <person name="Lugli G.A."/>
            <person name="Frangipani E."/>
            <person name="Ventura M."/>
            <person name="Visca P."/>
        </authorList>
    </citation>
    <scope>NUCLEOTIDE SEQUENCE [LARGE SCALE GENOMIC DNA]</scope>
    <source>
        <strain evidence="2 3">DSM 18481</strain>
    </source>
</reference>